<evidence type="ECO:0000313" key="2">
    <source>
        <dbReference type="EMBL" id="KAK4275896.1"/>
    </source>
</evidence>
<gene>
    <name evidence="2" type="ORF">QN277_018906</name>
</gene>
<reference evidence="2" key="1">
    <citation type="submission" date="2023-10" db="EMBL/GenBank/DDBJ databases">
        <title>Chromosome-level genome of the transformable northern wattle, Acacia crassicarpa.</title>
        <authorList>
            <person name="Massaro I."/>
            <person name="Sinha N.R."/>
            <person name="Poethig S."/>
            <person name="Leichty A.R."/>
        </authorList>
    </citation>
    <scope>NUCLEOTIDE SEQUENCE</scope>
    <source>
        <strain evidence="2">Acra3RX</strain>
        <tissue evidence="2">Leaf</tissue>
    </source>
</reference>
<organism evidence="2 3">
    <name type="scientific">Acacia crassicarpa</name>
    <name type="common">northern wattle</name>
    <dbReference type="NCBI Taxonomy" id="499986"/>
    <lineage>
        <taxon>Eukaryota</taxon>
        <taxon>Viridiplantae</taxon>
        <taxon>Streptophyta</taxon>
        <taxon>Embryophyta</taxon>
        <taxon>Tracheophyta</taxon>
        <taxon>Spermatophyta</taxon>
        <taxon>Magnoliopsida</taxon>
        <taxon>eudicotyledons</taxon>
        <taxon>Gunneridae</taxon>
        <taxon>Pentapetalae</taxon>
        <taxon>rosids</taxon>
        <taxon>fabids</taxon>
        <taxon>Fabales</taxon>
        <taxon>Fabaceae</taxon>
        <taxon>Caesalpinioideae</taxon>
        <taxon>mimosoid clade</taxon>
        <taxon>Acacieae</taxon>
        <taxon>Acacia</taxon>
    </lineage>
</organism>
<feature type="compositionally biased region" description="Polar residues" evidence="1">
    <location>
        <begin position="1"/>
        <end position="11"/>
    </location>
</feature>
<dbReference type="EMBL" id="JAWXYG010000004">
    <property type="protein sequence ID" value="KAK4275896.1"/>
    <property type="molecule type" value="Genomic_DNA"/>
</dbReference>
<sequence>MKFPNSRNLETQFELHRGSSSSTTVDHRRPPCFRQLTLAPSFITINISTTVISGEQRRGGRESEISDSVTRREGETRGGRIWDHLHRLPFSSSFYILRHSPPPDLASVVSPPSSIIFHTNVAFFFDLLCSSELLAVDGFFLRGCGAGCSPGQRLCVKTLLNPKSFEESHLKS</sequence>
<comment type="caution">
    <text evidence="2">The sequence shown here is derived from an EMBL/GenBank/DDBJ whole genome shotgun (WGS) entry which is preliminary data.</text>
</comment>
<feature type="region of interest" description="Disordered" evidence="1">
    <location>
        <begin position="1"/>
        <end position="27"/>
    </location>
</feature>
<evidence type="ECO:0000256" key="1">
    <source>
        <dbReference type="SAM" id="MobiDB-lite"/>
    </source>
</evidence>
<accession>A0AAE1JVK1</accession>
<dbReference type="AlphaFoldDB" id="A0AAE1JVK1"/>
<name>A0AAE1JVK1_9FABA</name>
<dbReference type="Proteomes" id="UP001293593">
    <property type="component" value="Unassembled WGS sequence"/>
</dbReference>
<evidence type="ECO:0000313" key="3">
    <source>
        <dbReference type="Proteomes" id="UP001293593"/>
    </source>
</evidence>
<feature type="compositionally biased region" description="Basic and acidic residues" evidence="1">
    <location>
        <begin position="55"/>
        <end position="73"/>
    </location>
</feature>
<proteinExistence type="predicted"/>
<keyword evidence="3" id="KW-1185">Reference proteome</keyword>
<feature type="region of interest" description="Disordered" evidence="1">
    <location>
        <begin position="54"/>
        <end position="73"/>
    </location>
</feature>
<protein>
    <submittedName>
        <fullName evidence="2">Uncharacterized protein</fullName>
    </submittedName>
</protein>